<dbReference type="Proteomes" id="UP001595596">
    <property type="component" value="Unassembled WGS sequence"/>
</dbReference>
<evidence type="ECO:0000256" key="5">
    <source>
        <dbReference type="PROSITE-ProRule" id="PRU01240"/>
    </source>
</evidence>
<dbReference type="PANTHER" id="PTHR43806:SF11">
    <property type="entry name" value="CEREVISIN-RELATED"/>
    <property type="match status" value="1"/>
</dbReference>
<gene>
    <name evidence="9" type="ORF">ACFOMP_06550</name>
</gene>
<accession>A0ABV7RY06</accession>
<comment type="similarity">
    <text evidence="1 5">Belongs to the peptidase S8 family.</text>
</comment>
<evidence type="ECO:0000256" key="4">
    <source>
        <dbReference type="ARBA" id="ARBA00022825"/>
    </source>
</evidence>
<evidence type="ECO:0000256" key="2">
    <source>
        <dbReference type="ARBA" id="ARBA00022670"/>
    </source>
</evidence>
<dbReference type="Pfam" id="PF00082">
    <property type="entry name" value="Peptidase_S8"/>
    <property type="match status" value="1"/>
</dbReference>
<evidence type="ECO:0000313" key="9">
    <source>
        <dbReference type="EMBL" id="MFC3569108.1"/>
    </source>
</evidence>
<proteinExistence type="inferred from homology"/>
<keyword evidence="2 5" id="KW-0645">Protease</keyword>
<dbReference type="PROSITE" id="PS00138">
    <property type="entry name" value="SUBTILASE_SER"/>
    <property type="match status" value="1"/>
</dbReference>
<keyword evidence="7" id="KW-0732">Signal</keyword>
<dbReference type="InterPro" id="IPR036852">
    <property type="entry name" value="Peptidase_S8/S53_dom_sf"/>
</dbReference>
<dbReference type="InterPro" id="IPR000209">
    <property type="entry name" value="Peptidase_S8/S53_dom"/>
</dbReference>
<feature type="region of interest" description="Disordered" evidence="6">
    <location>
        <begin position="27"/>
        <end position="71"/>
    </location>
</feature>
<feature type="active site" description="Charge relay system" evidence="5">
    <location>
        <position position="215"/>
    </location>
</feature>
<reference evidence="10" key="1">
    <citation type="journal article" date="2019" name="Int. J. Syst. Evol. Microbiol.">
        <title>The Global Catalogue of Microorganisms (GCM) 10K type strain sequencing project: providing services to taxonomists for standard genome sequencing and annotation.</title>
        <authorList>
            <consortium name="The Broad Institute Genomics Platform"/>
            <consortium name="The Broad Institute Genome Sequencing Center for Infectious Disease"/>
            <person name="Wu L."/>
            <person name="Ma J."/>
        </authorList>
    </citation>
    <scope>NUCLEOTIDE SEQUENCE [LARGE SCALE GENOMIC DNA]</scope>
    <source>
        <strain evidence="10">VKM B-3226</strain>
    </source>
</reference>
<protein>
    <submittedName>
        <fullName evidence="9">S8 family serine peptidase</fullName>
    </submittedName>
</protein>
<organism evidence="9 10">
    <name type="scientific">Paracoccus simplex</name>
    <dbReference type="NCBI Taxonomy" id="2086346"/>
    <lineage>
        <taxon>Bacteria</taxon>
        <taxon>Pseudomonadati</taxon>
        <taxon>Pseudomonadota</taxon>
        <taxon>Alphaproteobacteria</taxon>
        <taxon>Rhodobacterales</taxon>
        <taxon>Paracoccaceae</taxon>
        <taxon>Paracoccus</taxon>
    </lineage>
</organism>
<evidence type="ECO:0000313" key="10">
    <source>
        <dbReference type="Proteomes" id="UP001595596"/>
    </source>
</evidence>
<feature type="compositionally biased region" description="Basic and acidic residues" evidence="6">
    <location>
        <begin position="405"/>
        <end position="424"/>
    </location>
</feature>
<evidence type="ECO:0000256" key="6">
    <source>
        <dbReference type="SAM" id="MobiDB-lite"/>
    </source>
</evidence>
<sequence>MPTRLFVFLIVALAVLSADLRPDAPGWAGSAAWADDDDDGDDGDDDDDDDDDDAPRRRRPAPQARVAPLPLRAPNEVIAQGLGPQDLQALRAEGFRVLRETRLASGTPLVRLRKPDAMTMDAARDRVRALGSADAADFNHFYRPGNAPAAACLGADCPARQMIAWPARTLGCGNPPRIGMVDTGLNPGHDVLKDSRITVHRIKAGKGVAPSDRLHGTAVAALLVGRADSRTPGLVPQAELIAVDAFHKQRQDERADAFALVEALDHLAAQDVDIVNLSLAGPPNQALARQIRRMDRQGVVLVAAAGNGGPAARPAYPAAYDPVIAVTAVDRRAQVYRRASRGGHIDLAAPGVDVWTAASISGARTKTGTSFAAPFVTAAAALLLQAEPELTPAEVRRRLQSSARDLGKAGPDEVFGHGLVRPDDPCAATRP</sequence>
<dbReference type="RefSeq" id="WP_379028708.1">
    <property type="nucleotide sequence ID" value="NZ_JBHRXE010000013.1"/>
</dbReference>
<name>A0ABV7RY06_9RHOB</name>
<dbReference type="PROSITE" id="PS51892">
    <property type="entry name" value="SUBTILASE"/>
    <property type="match status" value="1"/>
</dbReference>
<dbReference type="InterPro" id="IPR015500">
    <property type="entry name" value="Peptidase_S8_subtilisin-rel"/>
</dbReference>
<keyword evidence="10" id="KW-1185">Reference proteome</keyword>
<comment type="caution">
    <text evidence="9">The sequence shown here is derived from an EMBL/GenBank/DDBJ whole genome shotgun (WGS) entry which is preliminary data.</text>
</comment>
<dbReference type="SUPFAM" id="SSF52743">
    <property type="entry name" value="Subtilisin-like"/>
    <property type="match status" value="1"/>
</dbReference>
<keyword evidence="3 5" id="KW-0378">Hydrolase</keyword>
<dbReference type="CDD" id="cd05561">
    <property type="entry name" value="Peptidases_S8_4"/>
    <property type="match status" value="1"/>
</dbReference>
<feature type="compositionally biased region" description="Low complexity" evidence="6">
    <location>
        <begin position="61"/>
        <end position="71"/>
    </location>
</feature>
<dbReference type="EMBL" id="JBHRXE010000013">
    <property type="protein sequence ID" value="MFC3569108.1"/>
    <property type="molecule type" value="Genomic_DNA"/>
</dbReference>
<feature type="active site" description="Charge relay system" evidence="5">
    <location>
        <position position="370"/>
    </location>
</feature>
<evidence type="ECO:0000256" key="7">
    <source>
        <dbReference type="SAM" id="SignalP"/>
    </source>
</evidence>
<feature type="chain" id="PRO_5045926903" evidence="7">
    <location>
        <begin position="18"/>
        <end position="431"/>
    </location>
</feature>
<feature type="domain" description="Peptidase S8/S53" evidence="8">
    <location>
        <begin position="177"/>
        <end position="418"/>
    </location>
</feature>
<evidence type="ECO:0000259" key="8">
    <source>
        <dbReference type="Pfam" id="PF00082"/>
    </source>
</evidence>
<feature type="signal peptide" evidence="7">
    <location>
        <begin position="1"/>
        <end position="17"/>
    </location>
</feature>
<evidence type="ECO:0000256" key="1">
    <source>
        <dbReference type="ARBA" id="ARBA00011073"/>
    </source>
</evidence>
<dbReference type="InterPro" id="IPR023828">
    <property type="entry name" value="Peptidase_S8_Ser-AS"/>
</dbReference>
<feature type="region of interest" description="Disordered" evidence="6">
    <location>
        <begin position="398"/>
        <end position="431"/>
    </location>
</feature>
<dbReference type="InterPro" id="IPR050131">
    <property type="entry name" value="Peptidase_S8_subtilisin-like"/>
</dbReference>
<dbReference type="PANTHER" id="PTHR43806">
    <property type="entry name" value="PEPTIDASE S8"/>
    <property type="match status" value="1"/>
</dbReference>
<feature type="active site" description="Charge relay system" evidence="5">
    <location>
        <position position="182"/>
    </location>
</feature>
<dbReference type="Gene3D" id="3.40.50.200">
    <property type="entry name" value="Peptidase S8/S53 domain"/>
    <property type="match status" value="1"/>
</dbReference>
<dbReference type="PRINTS" id="PR00723">
    <property type="entry name" value="SUBTILISIN"/>
</dbReference>
<feature type="compositionally biased region" description="Acidic residues" evidence="6">
    <location>
        <begin position="34"/>
        <end position="53"/>
    </location>
</feature>
<keyword evidence="4 5" id="KW-0720">Serine protease</keyword>
<evidence type="ECO:0000256" key="3">
    <source>
        <dbReference type="ARBA" id="ARBA00022801"/>
    </source>
</evidence>